<dbReference type="InterPro" id="IPR005467">
    <property type="entry name" value="His_kinase_dom"/>
</dbReference>
<dbReference type="EC" id="2.7.13.3" evidence="2"/>
<dbReference type="PANTHER" id="PTHR43547:SF2">
    <property type="entry name" value="HYBRID SIGNAL TRANSDUCTION HISTIDINE KINASE C"/>
    <property type="match status" value="1"/>
</dbReference>
<dbReference type="Gene3D" id="2.60.40.10">
    <property type="entry name" value="Immunoglobulins"/>
    <property type="match status" value="1"/>
</dbReference>
<dbReference type="CDD" id="cd00082">
    <property type="entry name" value="HisKA"/>
    <property type="match status" value="1"/>
</dbReference>
<protein>
    <recommendedName>
        <fullName evidence="2">histidine kinase</fullName>
        <ecNumber evidence="2">2.7.13.3</ecNumber>
    </recommendedName>
</protein>
<evidence type="ECO:0000259" key="11">
    <source>
        <dbReference type="PROSITE" id="PS50109"/>
    </source>
</evidence>
<dbReference type="SUPFAM" id="SSF55874">
    <property type="entry name" value="ATPase domain of HSP90 chaperone/DNA topoisomerase II/histidine kinase"/>
    <property type="match status" value="1"/>
</dbReference>
<evidence type="ECO:0000256" key="9">
    <source>
        <dbReference type="SAM" id="SignalP"/>
    </source>
</evidence>
<evidence type="ECO:0000256" key="6">
    <source>
        <dbReference type="ARBA" id="ARBA00023163"/>
    </source>
</evidence>
<dbReference type="Gene3D" id="1.10.287.130">
    <property type="match status" value="1"/>
</dbReference>
<dbReference type="SUPFAM" id="SSF46689">
    <property type="entry name" value="Homeodomain-like"/>
    <property type="match status" value="1"/>
</dbReference>
<dbReference type="Pfam" id="PF02518">
    <property type="entry name" value="HATPase_c"/>
    <property type="match status" value="1"/>
</dbReference>
<dbReference type="Gene3D" id="3.40.50.2300">
    <property type="match status" value="1"/>
</dbReference>
<dbReference type="InterPro" id="IPR015943">
    <property type="entry name" value="WD40/YVTN_repeat-like_dom_sf"/>
</dbReference>
<dbReference type="InterPro" id="IPR009057">
    <property type="entry name" value="Homeodomain-like_sf"/>
</dbReference>
<dbReference type="SUPFAM" id="SSF47384">
    <property type="entry name" value="Homodimeric domain of signal transducing histidine kinase"/>
    <property type="match status" value="1"/>
</dbReference>
<keyword evidence="8" id="KW-0472">Membrane</keyword>
<dbReference type="InterPro" id="IPR018060">
    <property type="entry name" value="HTH_AraC"/>
</dbReference>
<keyword evidence="5" id="KW-0238">DNA-binding</keyword>
<feature type="domain" description="Histidine kinase" evidence="11">
    <location>
        <begin position="830"/>
        <end position="1049"/>
    </location>
</feature>
<name>A0ABW5JAL1_9BACT</name>
<dbReference type="InterPro" id="IPR001789">
    <property type="entry name" value="Sig_transdc_resp-reg_receiver"/>
</dbReference>
<reference evidence="14" key="1">
    <citation type="journal article" date="2019" name="Int. J. Syst. Evol. Microbiol.">
        <title>The Global Catalogue of Microorganisms (GCM) 10K type strain sequencing project: providing services to taxonomists for standard genome sequencing and annotation.</title>
        <authorList>
            <consortium name="The Broad Institute Genomics Platform"/>
            <consortium name="The Broad Institute Genome Sequencing Center for Infectious Disease"/>
            <person name="Wu L."/>
            <person name="Ma J."/>
        </authorList>
    </citation>
    <scope>NUCLEOTIDE SEQUENCE [LARGE SCALE GENOMIC DNA]</scope>
    <source>
        <strain evidence="14">KCTC 52344</strain>
    </source>
</reference>
<dbReference type="InterPro" id="IPR036890">
    <property type="entry name" value="HATPase_C_sf"/>
</dbReference>
<feature type="modified residue" description="4-aspartylphosphate" evidence="7">
    <location>
        <position position="1132"/>
    </location>
</feature>
<dbReference type="InterPro" id="IPR011123">
    <property type="entry name" value="Y_Y_Y"/>
</dbReference>
<dbReference type="PROSITE" id="PS50110">
    <property type="entry name" value="RESPONSE_REGULATORY"/>
    <property type="match status" value="1"/>
</dbReference>
<keyword evidence="8" id="KW-0812">Transmembrane</keyword>
<accession>A0ABW5JAL1</accession>
<feature type="signal peptide" evidence="9">
    <location>
        <begin position="1"/>
        <end position="19"/>
    </location>
</feature>
<keyword evidence="9" id="KW-0732">Signal</keyword>
<dbReference type="InterPro" id="IPR011110">
    <property type="entry name" value="Reg_prop"/>
</dbReference>
<feature type="transmembrane region" description="Helical" evidence="8">
    <location>
        <begin position="788"/>
        <end position="809"/>
    </location>
</feature>
<dbReference type="Pfam" id="PF00512">
    <property type="entry name" value="HisKA"/>
    <property type="match status" value="1"/>
</dbReference>
<dbReference type="SUPFAM" id="SSF63829">
    <property type="entry name" value="Calcium-dependent phosphotriesterase"/>
    <property type="match status" value="3"/>
</dbReference>
<dbReference type="SMART" id="SM00448">
    <property type="entry name" value="REC"/>
    <property type="match status" value="1"/>
</dbReference>
<dbReference type="InterPro" id="IPR003594">
    <property type="entry name" value="HATPase_dom"/>
</dbReference>
<dbReference type="InterPro" id="IPR036097">
    <property type="entry name" value="HisK_dim/P_sf"/>
</dbReference>
<dbReference type="Gene3D" id="2.130.10.10">
    <property type="entry name" value="YVTN repeat-like/Quinoprotein amine dehydrogenase"/>
    <property type="match status" value="4"/>
</dbReference>
<dbReference type="SMART" id="SM00387">
    <property type="entry name" value="HATPase_c"/>
    <property type="match status" value="1"/>
</dbReference>
<keyword evidence="4" id="KW-0805">Transcription regulation</keyword>
<feature type="domain" description="HTH araC/xylS-type" evidence="10">
    <location>
        <begin position="1231"/>
        <end position="1330"/>
    </location>
</feature>
<proteinExistence type="predicted"/>
<keyword evidence="14" id="KW-1185">Reference proteome</keyword>
<dbReference type="InterPro" id="IPR003661">
    <property type="entry name" value="HisK_dim/P_dom"/>
</dbReference>
<evidence type="ECO:0000256" key="4">
    <source>
        <dbReference type="ARBA" id="ARBA00023015"/>
    </source>
</evidence>
<dbReference type="Proteomes" id="UP001597510">
    <property type="component" value="Unassembled WGS sequence"/>
</dbReference>
<keyword evidence="8" id="KW-1133">Transmembrane helix</keyword>
<dbReference type="SMART" id="SM00342">
    <property type="entry name" value="HTH_ARAC"/>
    <property type="match status" value="1"/>
</dbReference>
<dbReference type="SMART" id="SM00388">
    <property type="entry name" value="HisKA"/>
    <property type="match status" value="1"/>
</dbReference>
<dbReference type="InterPro" id="IPR013783">
    <property type="entry name" value="Ig-like_fold"/>
</dbReference>
<dbReference type="InterPro" id="IPR018062">
    <property type="entry name" value="HTH_AraC-typ_CS"/>
</dbReference>
<dbReference type="PANTHER" id="PTHR43547">
    <property type="entry name" value="TWO-COMPONENT HISTIDINE KINASE"/>
    <property type="match status" value="1"/>
</dbReference>
<evidence type="ECO:0000259" key="12">
    <source>
        <dbReference type="PROSITE" id="PS50110"/>
    </source>
</evidence>
<evidence type="ECO:0000256" key="1">
    <source>
        <dbReference type="ARBA" id="ARBA00000085"/>
    </source>
</evidence>
<evidence type="ECO:0000256" key="2">
    <source>
        <dbReference type="ARBA" id="ARBA00012438"/>
    </source>
</evidence>
<comment type="caution">
    <text evidence="13">The sequence shown here is derived from an EMBL/GenBank/DDBJ whole genome shotgun (WGS) entry which is preliminary data.</text>
</comment>
<feature type="domain" description="Response regulatory" evidence="12">
    <location>
        <begin position="1084"/>
        <end position="1199"/>
    </location>
</feature>
<evidence type="ECO:0000256" key="5">
    <source>
        <dbReference type="ARBA" id="ARBA00023125"/>
    </source>
</evidence>
<keyword evidence="6" id="KW-0804">Transcription</keyword>
<comment type="catalytic activity">
    <reaction evidence="1">
        <text>ATP + protein L-histidine = ADP + protein N-phospho-L-histidine.</text>
        <dbReference type="EC" id="2.7.13.3"/>
    </reaction>
</comment>
<dbReference type="InterPro" id="IPR011006">
    <property type="entry name" value="CheY-like_superfamily"/>
</dbReference>
<dbReference type="SUPFAM" id="SSF52172">
    <property type="entry name" value="CheY-like"/>
    <property type="match status" value="1"/>
</dbReference>
<dbReference type="Pfam" id="PF12833">
    <property type="entry name" value="HTH_18"/>
    <property type="match status" value="1"/>
</dbReference>
<dbReference type="EMBL" id="JBHULC010000027">
    <property type="protein sequence ID" value="MFD2523124.1"/>
    <property type="molecule type" value="Genomic_DNA"/>
</dbReference>
<feature type="chain" id="PRO_5047030752" description="histidine kinase" evidence="9">
    <location>
        <begin position="20"/>
        <end position="1335"/>
    </location>
</feature>
<dbReference type="PROSITE" id="PS50109">
    <property type="entry name" value="HIS_KIN"/>
    <property type="match status" value="1"/>
</dbReference>
<evidence type="ECO:0000256" key="3">
    <source>
        <dbReference type="ARBA" id="ARBA00022553"/>
    </source>
</evidence>
<evidence type="ECO:0000313" key="14">
    <source>
        <dbReference type="Proteomes" id="UP001597510"/>
    </source>
</evidence>
<dbReference type="CDD" id="cd17574">
    <property type="entry name" value="REC_OmpR"/>
    <property type="match status" value="1"/>
</dbReference>
<keyword evidence="3 7" id="KW-0597">Phosphoprotein</keyword>
<dbReference type="PROSITE" id="PS00041">
    <property type="entry name" value="HTH_ARAC_FAMILY_1"/>
    <property type="match status" value="1"/>
</dbReference>
<evidence type="ECO:0000256" key="7">
    <source>
        <dbReference type="PROSITE-ProRule" id="PRU00169"/>
    </source>
</evidence>
<dbReference type="Pfam" id="PF07494">
    <property type="entry name" value="Reg_prop"/>
    <property type="match status" value="6"/>
</dbReference>
<dbReference type="Pfam" id="PF07495">
    <property type="entry name" value="Y_Y_Y"/>
    <property type="match status" value="1"/>
</dbReference>
<dbReference type="InterPro" id="IPR004358">
    <property type="entry name" value="Sig_transdc_His_kin-like_C"/>
</dbReference>
<organism evidence="13 14">
    <name type="scientific">Emticicia soli</name>
    <dbReference type="NCBI Taxonomy" id="2027878"/>
    <lineage>
        <taxon>Bacteria</taxon>
        <taxon>Pseudomonadati</taxon>
        <taxon>Bacteroidota</taxon>
        <taxon>Cytophagia</taxon>
        <taxon>Cytophagales</taxon>
        <taxon>Leadbetterellaceae</taxon>
        <taxon>Emticicia</taxon>
    </lineage>
</organism>
<dbReference type="PRINTS" id="PR00344">
    <property type="entry name" value="BCTRLSENSOR"/>
</dbReference>
<evidence type="ECO:0000256" key="8">
    <source>
        <dbReference type="SAM" id="Phobius"/>
    </source>
</evidence>
<gene>
    <name evidence="13" type="ORF">ACFSR2_19660</name>
</gene>
<sequence length="1335" mass="152255">MVKLIYSSILTSLVFALSAQSPQMFHHLTIENGLAQNTITAIAQDNRGFMWLGTPNGLSRFDSKEFKNYRHSPKLPESISSDYVHALLYDSKGTLWIGTNEGLNRYNPDTDSFDKFQHKPNYKNSLSNNIIKNIYEDHKGRIWLATHNGITRLIEDGKQLRFINYLNNYALANNKKLQIQDFAEDTAKNLWCASNYGLIKLDPDQNPAATQFFFPDPSLKDYFSNSINDIAAGQDSQLMLGTANGKLYTFDPETEQFSRFPTLVSGSEPFSVIYKIMPCRNGKFWVGTNNGLFLVNPETKQIQEFMRDATNQDTLSDNNVLSLFEDKQHTVWVGTYYGGINYTYAGKNAFKSLPIQPVNSRHVILQRIIKDPQGKLWFSSFHNNLMSFDKAKEKLIPFPLSLPDEIKFREIYFDRDGLLWISTSENKIISYDMRTNAYHTFDTPAIDGKITTISQDKQGLLWIATNNHGIFTLNKKTNAIVRYTTDKNSPIRLVNNFITSLLFDTRQNTWIGTVEGVQLVRPDKTTEWFPTIIKAQASSYKGSINTIHEDTRGRIWVGTFYKGLLQYDAARRAFVACKGLEAYDDAMITNILSDKDGYLWLSHEGGLLRYHPDKETVQKYDFSEGLTGQEIVPGGASQNTDGEMFFCTNENILHFYPNLVPINTQIPQVVFTQLKLFNRVVTVGDSSKLLNKDISSVKRIIFRYDQSIFTIHFAVLNFIKPQKNQYAYMLEGFEKNWNYVSTPSATYTNLPAGTYTMLIKGANNDGVWNPNPTRLSIIILPPWWKTDFAYVMYCLVTGLTLFLVIRFFWLRETFQKETELYQAKLDFFTNISHEIRTHLTLISGPIDSLLALRKDDAEVQRMMGFTKKNTDLLLKLVGELLDFSKLQSGLIRLSITENELIPFLKNIISSVDYLFIEKGIKLNLSTSTENIKLWFDAAQLQKVIYNLLINAYKFTPKGGNVSITVSQTPSQVHIRITDNGIGISPEYLTKIFSNFFQIFDNGSQNTGYGIGLALSRSIIELHKGELLVDSHTGQAENQTCFTISLLKGNSHLDAYLIHEKRSEPTEPEPAEAEHKELNEVKTNKVLLVEDNPELRAFIKEVLGKNYEITEAQNGREAWEIVTSDIPDVVISDIMMAEIDGLNLCRKIKADVRTNHIPVIILTAKSGISHEIEGLNAGADIYLAKPFNVELLLLRLKNLLENRRLLQQKYYQSIMTETDTQELSHTHDKFLNNIIEAVETQIAEQNFSVHQLSHMAGMSLTVLYKKLKAVTGMTVNDFVKSVQMNKAARLLRTTDLTVSEISYKVGFEDRKYFSKEFKKRFGKTPSEYALENRVKA</sequence>
<dbReference type="Gene3D" id="1.10.10.60">
    <property type="entry name" value="Homeodomain-like"/>
    <property type="match status" value="1"/>
</dbReference>
<dbReference type="PROSITE" id="PS01124">
    <property type="entry name" value="HTH_ARAC_FAMILY_2"/>
    <property type="match status" value="1"/>
</dbReference>
<dbReference type="Pfam" id="PF00072">
    <property type="entry name" value="Response_reg"/>
    <property type="match status" value="1"/>
</dbReference>
<evidence type="ECO:0000259" key="10">
    <source>
        <dbReference type="PROSITE" id="PS01124"/>
    </source>
</evidence>
<evidence type="ECO:0000313" key="13">
    <source>
        <dbReference type="EMBL" id="MFD2523124.1"/>
    </source>
</evidence>
<dbReference type="Gene3D" id="3.30.565.10">
    <property type="entry name" value="Histidine kinase-like ATPase, C-terminal domain"/>
    <property type="match status" value="1"/>
</dbReference>